<sequence length="296" mass="33273">MEEGVQKRGELIVVASAKGGVGKTCLSVNLATAFCKKNIRVSLVDGDFQFGDVSLSLDLKSSFTMKDILDEGESIDKPSILSYLNHHESGLKVLAGPDRPEYADLVTPETIENVLNTLLEEHHYVLVDCGVGFHENNLKMLDMADRVLLVTNLEMSTLKNTRLMLETFETLDIRHKVELVLNRSTMESVIKPNDVVGILNSEEPIYLPNDFQTASQSLNIGIPFVMNQAKTDLAKAYYKMAERLYSKREITMFNDKKKSGLFEKLLTKKDVENEEEKVEAAPKKSLLKPFGRRRST</sequence>
<dbReference type="GO" id="GO:0005524">
    <property type="term" value="F:ATP binding"/>
    <property type="evidence" value="ECO:0007669"/>
    <property type="project" value="TreeGrafter"/>
</dbReference>
<dbReference type="SUPFAM" id="SSF52540">
    <property type="entry name" value="P-loop containing nucleoside triphosphate hydrolases"/>
    <property type="match status" value="1"/>
</dbReference>
<keyword evidence="3" id="KW-0418">Kinase</keyword>
<keyword evidence="3" id="KW-0808">Transferase</keyword>
<dbReference type="Pfam" id="PF13614">
    <property type="entry name" value="AAA_31"/>
    <property type="match status" value="1"/>
</dbReference>
<name>A0A0A5HIC5_9BACI</name>
<dbReference type="Proteomes" id="UP000030403">
    <property type="component" value="Unassembled WGS sequence"/>
</dbReference>
<reference evidence="3 4" key="1">
    <citation type="submission" date="2013-08" db="EMBL/GenBank/DDBJ databases">
        <authorList>
            <person name="Huang J."/>
            <person name="Wang G."/>
        </authorList>
    </citation>
    <scope>NUCLEOTIDE SEQUENCE [LARGE SCALE GENOMIC DNA]</scope>
    <source>
        <strain evidence="3 4">BH030004</strain>
    </source>
</reference>
<organism evidence="3 4">
    <name type="scientific">Pontibacillus marinus BH030004 = DSM 16465</name>
    <dbReference type="NCBI Taxonomy" id="1385511"/>
    <lineage>
        <taxon>Bacteria</taxon>
        <taxon>Bacillati</taxon>
        <taxon>Bacillota</taxon>
        <taxon>Bacilli</taxon>
        <taxon>Bacillales</taxon>
        <taxon>Bacillaceae</taxon>
        <taxon>Pontibacillus</taxon>
    </lineage>
</organism>
<feature type="domain" description="AAA" evidence="2">
    <location>
        <begin position="10"/>
        <end position="175"/>
    </location>
</feature>
<dbReference type="InterPro" id="IPR025669">
    <property type="entry name" value="AAA_dom"/>
</dbReference>
<evidence type="ECO:0000313" key="4">
    <source>
        <dbReference type="Proteomes" id="UP000030403"/>
    </source>
</evidence>
<protein>
    <submittedName>
        <fullName evidence="3">Histidine kinase</fullName>
    </submittedName>
</protein>
<dbReference type="GO" id="GO:0016301">
    <property type="term" value="F:kinase activity"/>
    <property type="evidence" value="ECO:0007669"/>
    <property type="project" value="UniProtKB-KW"/>
</dbReference>
<keyword evidence="4" id="KW-1185">Reference proteome</keyword>
<dbReference type="EMBL" id="AVPF01000113">
    <property type="protein sequence ID" value="KGX83392.1"/>
    <property type="molecule type" value="Genomic_DNA"/>
</dbReference>
<evidence type="ECO:0000313" key="3">
    <source>
        <dbReference type="EMBL" id="KGX83392.1"/>
    </source>
</evidence>
<gene>
    <name evidence="3" type="ORF">N783_03890</name>
</gene>
<dbReference type="Gene3D" id="3.40.50.300">
    <property type="entry name" value="P-loop containing nucleotide triphosphate hydrolases"/>
    <property type="match status" value="1"/>
</dbReference>
<evidence type="ECO:0000256" key="1">
    <source>
        <dbReference type="SAM" id="MobiDB-lite"/>
    </source>
</evidence>
<dbReference type="GO" id="GO:0005829">
    <property type="term" value="C:cytosol"/>
    <property type="evidence" value="ECO:0007669"/>
    <property type="project" value="TreeGrafter"/>
</dbReference>
<proteinExistence type="predicted"/>
<comment type="caution">
    <text evidence="3">The sequence shown here is derived from an EMBL/GenBank/DDBJ whole genome shotgun (WGS) entry which is preliminary data.</text>
</comment>
<dbReference type="PANTHER" id="PTHR43384">
    <property type="entry name" value="SEPTUM SITE-DETERMINING PROTEIN MIND HOMOLOG, CHLOROPLASTIC-RELATED"/>
    <property type="match status" value="1"/>
</dbReference>
<dbReference type="InterPro" id="IPR050625">
    <property type="entry name" value="ParA/MinD_ATPase"/>
</dbReference>
<dbReference type="STRING" id="1385511.GCA_000425225_00704"/>
<feature type="region of interest" description="Disordered" evidence="1">
    <location>
        <begin position="273"/>
        <end position="296"/>
    </location>
</feature>
<accession>A0A0A5HIC5</accession>
<dbReference type="GO" id="GO:0016887">
    <property type="term" value="F:ATP hydrolysis activity"/>
    <property type="evidence" value="ECO:0007669"/>
    <property type="project" value="TreeGrafter"/>
</dbReference>
<dbReference type="RefSeq" id="WP_231566648.1">
    <property type="nucleotide sequence ID" value="NZ_AVPF01000113.1"/>
</dbReference>
<dbReference type="PANTHER" id="PTHR43384:SF13">
    <property type="entry name" value="SLR0110 PROTEIN"/>
    <property type="match status" value="1"/>
</dbReference>
<dbReference type="InterPro" id="IPR027417">
    <property type="entry name" value="P-loop_NTPase"/>
</dbReference>
<dbReference type="GO" id="GO:0051782">
    <property type="term" value="P:negative regulation of cell division"/>
    <property type="evidence" value="ECO:0007669"/>
    <property type="project" value="TreeGrafter"/>
</dbReference>
<dbReference type="AlphaFoldDB" id="A0A0A5HIC5"/>
<evidence type="ECO:0000259" key="2">
    <source>
        <dbReference type="Pfam" id="PF13614"/>
    </source>
</evidence>
<dbReference type="GO" id="GO:0009898">
    <property type="term" value="C:cytoplasmic side of plasma membrane"/>
    <property type="evidence" value="ECO:0007669"/>
    <property type="project" value="TreeGrafter"/>
</dbReference>
<dbReference type="eggNOG" id="COG0455">
    <property type="taxonomic scope" value="Bacteria"/>
</dbReference>